<feature type="binding site" evidence="2">
    <location>
        <position position="94"/>
    </location>
    <ligand>
        <name>Mn(2+)</name>
        <dbReference type="ChEBI" id="CHEBI:29035"/>
        <label>2</label>
    </ligand>
</feature>
<keyword evidence="1 4" id="KW-0378">Hydrolase</keyword>
<dbReference type="InterPro" id="IPR036264">
    <property type="entry name" value="Bact_exopeptidase_dim_dom"/>
</dbReference>
<dbReference type="GO" id="GO:0016787">
    <property type="term" value="F:hydrolase activity"/>
    <property type="evidence" value="ECO:0007669"/>
    <property type="project" value="UniProtKB-KW"/>
</dbReference>
<dbReference type="SUPFAM" id="SSF53187">
    <property type="entry name" value="Zn-dependent exopeptidases"/>
    <property type="match status" value="1"/>
</dbReference>
<dbReference type="GO" id="GO:0046872">
    <property type="term" value="F:metal ion binding"/>
    <property type="evidence" value="ECO:0007669"/>
    <property type="project" value="UniProtKB-KW"/>
</dbReference>
<gene>
    <name evidence="4" type="ORF">GTK07_15220</name>
</gene>
<dbReference type="PIRSF" id="PIRSF005962">
    <property type="entry name" value="Pept_M20D_amidohydro"/>
    <property type="match status" value="1"/>
</dbReference>
<evidence type="ECO:0000313" key="5">
    <source>
        <dbReference type="Proteomes" id="UP000468707"/>
    </source>
</evidence>
<accession>A0A6I5KY05</accession>
<dbReference type="PANTHER" id="PTHR11014:SF169">
    <property type="entry name" value="CLAN MH, FAMILY M20, PEPTIDASE T-LIKE METALLOPEPTIDASE"/>
    <property type="match status" value="1"/>
</dbReference>
<dbReference type="AlphaFoldDB" id="A0A6I5KY05"/>
<comment type="cofactor">
    <cofactor evidence="2">
        <name>Mn(2+)</name>
        <dbReference type="ChEBI" id="CHEBI:29035"/>
    </cofactor>
    <text evidence="2">The Mn(2+) ion enhances activity.</text>
</comment>
<feature type="domain" description="Peptidase M20 dimerisation" evidence="3">
    <location>
        <begin position="178"/>
        <end position="274"/>
    </location>
</feature>
<dbReference type="InterPro" id="IPR002933">
    <property type="entry name" value="Peptidase_M20"/>
</dbReference>
<feature type="binding site" evidence="2">
    <location>
        <position position="350"/>
    </location>
    <ligand>
        <name>Mn(2+)</name>
        <dbReference type="ChEBI" id="CHEBI:29035"/>
        <label>2</label>
    </ligand>
</feature>
<dbReference type="SUPFAM" id="SSF55031">
    <property type="entry name" value="Bacterial exopeptidase dimerisation domain"/>
    <property type="match status" value="1"/>
</dbReference>
<dbReference type="InterPro" id="IPR011650">
    <property type="entry name" value="Peptidase_M20_dimer"/>
</dbReference>
<keyword evidence="2" id="KW-0479">Metal-binding</keyword>
<dbReference type="Pfam" id="PF07687">
    <property type="entry name" value="M20_dimer"/>
    <property type="match status" value="1"/>
</dbReference>
<dbReference type="EMBL" id="JAAAMI010000008">
    <property type="protein sequence ID" value="NDV44679.1"/>
    <property type="molecule type" value="Genomic_DNA"/>
</dbReference>
<evidence type="ECO:0000256" key="1">
    <source>
        <dbReference type="ARBA" id="ARBA00022801"/>
    </source>
</evidence>
<dbReference type="Gene3D" id="3.30.70.360">
    <property type="match status" value="1"/>
</dbReference>
<dbReference type="Pfam" id="PF01546">
    <property type="entry name" value="Peptidase_M20"/>
    <property type="match status" value="1"/>
</dbReference>
<feature type="binding site" evidence="2">
    <location>
        <position position="129"/>
    </location>
    <ligand>
        <name>Mn(2+)</name>
        <dbReference type="ChEBI" id="CHEBI:29035"/>
        <label>2</label>
    </ligand>
</feature>
<dbReference type="Gene3D" id="3.40.630.10">
    <property type="entry name" value="Zn peptidases"/>
    <property type="match status" value="1"/>
</dbReference>
<name>A0A6I5KY05_9FLAO</name>
<keyword evidence="2" id="KW-0464">Manganese</keyword>
<comment type="caution">
    <text evidence="4">The sequence shown here is derived from an EMBL/GenBank/DDBJ whole genome shotgun (WGS) entry which is preliminary data.</text>
</comment>
<reference evidence="4 5" key="1">
    <citation type="submission" date="2020-01" db="EMBL/GenBank/DDBJ databases">
        <title>Muricauda sediminis sp.nov. 40Bstr401.</title>
        <authorList>
            <person name="Xue Z."/>
            <person name="Zhu S."/>
            <person name="Ren N."/>
            <person name="Chen T."/>
            <person name="Chen X."/>
            <person name="Chen J."/>
            <person name="Yang J."/>
        </authorList>
    </citation>
    <scope>NUCLEOTIDE SEQUENCE [LARGE SCALE GENOMIC DNA]</scope>
    <source>
        <strain evidence="4 5">40Bstr401</strain>
    </source>
</reference>
<feature type="binding site" evidence="2">
    <location>
        <position position="155"/>
    </location>
    <ligand>
        <name>Mn(2+)</name>
        <dbReference type="ChEBI" id="CHEBI:29035"/>
        <label>2</label>
    </ligand>
</feature>
<evidence type="ECO:0000313" key="4">
    <source>
        <dbReference type="EMBL" id="NDV44679.1"/>
    </source>
</evidence>
<keyword evidence="5" id="KW-1185">Reference proteome</keyword>
<protein>
    <submittedName>
        <fullName evidence="4">Amidohydrolase</fullName>
    </submittedName>
</protein>
<dbReference type="NCBIfam" id="TIGR01891">
    <property type="entry name" value="amidohydrolases"/>
    <property type="match status" value="1"/>
</dbReference>
<feature type="binding site" evidence="2">
    <location>
        <position position="96"/>
    </location>
    <ligand>
        <name>Mn(2+)</name>
        <dbReference type="ChEBI" id="CHEBI:29035"/>
        <label>2</label>
    </ligand>
</feature>
<dbReference type="PANTHER" id="PTHR11014">
    <property type="entry name" value="PEPTIDASE M20 FAMILY MEMBER"/>
    <property type="match status" value="1"/>
</dbReference>
<evidence type="ECO:0000256" key="2">
    <source>
        <dbReference type="PIRSR" id="PIRSR005962-1"/>
    </source>
</evidence>
<dbReference type="InterPro" id="IPR017439">
    <property type="entry name" value="Amidohydrolase"/>
</dbReference>
<sequence>MLLPEIINLRKELHTYPELSGQEYETAKRIWKFAEKHAHTARIETFGKTALAIIYEFSKKGKTIAIRCELDALPIQEENNFAHKSVNIGISHKCGHDGHMAMVSGLIFWLEAQPIQKGKVILLFQPAEETGKGAQMLVHDKKFEALDIDYVFALHNIPKEPINSIIITPRGFSAEVQSVIIKTKGKEAHAAEPENGINPALAISKIIGEMALLNHTDSHLDDFAVLTPVHLWMGEKAYGISPANAELHYTIRTWNSAQMSDLTSKIEALVEQICRMHKLDFSLEWLEYFPASINNTECNDQIDKAALENGLEIIEKNHPFRFGEDFGWYSKKYKTAMFGLGSGVDSPALHHADYDFPDEILDTGIRMFASIIQNILE</sequence>
<organism evidence="4 5">
    <name type="scientific">Flagellimonas sediminis</name>
    <dbReference type="NCBI Taxonomy" id="2696468"/>
    <lineage>
        <taxon>Bacteria</taxon>
        <taxon>Pseudomonadati</taxon>
        <taxon>Bacteroidota</taxon>
        <taxon>Flavobacteriia</taxon>
        <taxon>Flavobacteriales</taxon>
        <taxon>Flavobacteriaceae</taxon>
        <taxon>Flagellimonas</taxon>
    </lineage>
</organism>
<proteinExistence type="predicted"/>
<evidence type="ECO:0000259" key="3">
    <source>
        <dbReference type="Pfam" id="PF07687"/>
    </source>
</evidence>
<dbReference type="Proteomes" id="UP000468707">
    <property type="component" value="Unassembled WGS sequence"/>
</dbReference>